<dbReference type="GO" id="GO:0140658">
    <property type="term" value="F:ATP-dependent chromatin remodeler activity"/>
    <property type="evidence" value="ECO:0007669"/>
    <property type="project" value="TreeGrafter"/>
</dbReference>
<dbReference type="OrthoDB" id="5857104at2759"/>
<dbReference type="Proteomes" id="UP000664859">
    <property type="component" value="Unassembled WGS sequence"/>
</dbReference>
<protein>
    <submittedName>
        <fullName evidence="2">Uncharacterized protein</fullName>
    </submittedName>
</protein>
<sequence>INLKVEEIDHLLKKGAYDVFREDDQEAKDFVAADLDAIMARAAHKVTYGNSRTSTALGSGFSKASFVSTDQKDEVDLDDPDFWKKAIGLVESKGGNNDA</sequence>
<keyword evidence="1" id="KW-0539">Nucleus</keyword>
<dbReference type="GO" id="GO:0003682">
    <property type="term" value="F:chromatin binding"/>
    <property type="evidence" value="ECO:0007669"/>
    <property type="project" value="TreeGrafter"/>
</dbReference>
<dbReference type="PANTHER" id="PTHR45623">
    <property type="entry name" value="CHROMODOMAIN-HELICASE-DNA-BINDING PROTEIN 3-RELATED-RELATED"/>
    <property type="match status" value="1"/>
</dbReference>
<organism evidence="2 3">
    <name type="scientific">Tribonema minus</name>
    <dbReference type="NCBI Taxonomy" id="303371"/>
    <lineage>
        <taxon>Eukaryota</taxon>
        <taxon>Sar</taxon>
        <taxon>Stramenopiles</taxon>
        <taxon>Ochrophyta</taxon>
        <taxon>PX clade</taxon>
        <taxon>Xanthophyceae</taxon>
        <taxon>Tribonematales</taxon>
        <taxon>Tribonemataceae</taxon>
        <taxon>Tribonema</taxon>
    </lineage>
</organism>
<feature type="non-terminal residue" evidence="2">
    <location>
        <position position="1"/>
    </location>
</feature>
<accession>A0A835Z5G9</accession>
<dbReference type="GO" id="GO:0003677">
    <property type="term" value="F:DNA binding"/>
    <property type="evidence" value="ECO:0007669"/>
    <property type="project" value="TreeGrafter"/>
</dbReference>
<proteinExistence type="predicted"/>
<evidence type="ECO:0000313" key="3">
    <source>
        <dbReference type="Proteomes" id="UP000664859"/>
    </source>
</evidence>
<reference evidence="2" key="1">
    <citation type="submission" date="2021-02" db="EMBL/GenBank/DDBJ databases">
        <title>First Annotated Genome of the Yellow-green Alga Tribonema minus.</title>
        <authorList>
            <person name="Mahan K.M."/>
        </authorList>
    </citation>
    <scope>NUCLEOTIDE SEQUENCE</scope>
    <source>
        <strain evidence="2">UTEX B ZZ1240</strain>
    </source>
</reference>
<feature type="non-terminal residue" evidence="2">
    <location>
        <position position="99"/>
    </location>
</feature>
<keyword evidence="3" id="KW-1185">Reference proteome</keyword>
<dbReference type="GO" id="GO:0016887">
    <property type="term" value="F:ATP hydrolysis activity"/>
    <property type="evidence" value="ECO:0007669"/>
    <property type="project" value="TreeGrafter"/>
</dbReference>
<dbReference type="GO" id="GO:0005634">
    <property type="term" value="C:nucleus"/>
    <property type="evidence" value="ECO:0007669"/>
    <property type="project" value="TreeGrafter"/>
</dbReference>
<dbReference type="EMBL" id="JAFCMP010000102">
    <property type="protein sequence ID" value="KAG5186808.1"/>
    <property type="molecule type" value="Genomic_DNA"/>
</dbReference>
<dbReference type="GO" id="GO:0042393">
    <property type="term" value="F:histone binding"/>
    <property type="evidence" value="ECO:0007669"/>
    <property type="project" value="TreeGrafter"/>
</dbReference>
<evidence type="ECO:0000313" key="2">
    <source>
        <dbReference type="EMBL" id="KAG5186808.1"/>
    </source>
</evidence>
<dbReference type="GO" id="GO:0000785">
    <property type="term" value="C:chromatin"/>
    <property type="evidence" value="ECO:0007669"/>
    <property type="project" value="TreeGrafter"/>
</dbReference>
<evidence type="ECO:0000256" key="1">
    <source>
        <dbReference type="ARBA" id="ARBA00023242"/>
    </source>
</evidence>
<comment type="caution">
    <text evidence="2">The sequence shown here is derived from an EMBL/GenBank/DDBJ whole genome shotgun (WGS) entry which is preliminary data.</text>
</comment>
<gene>
    <name evidence="2" type="ORF">JKP88DRAFT_133244</name>
</gene>
<dbReference type="AlphaFoldDB" id="A0A835Z5G9"/>
<dbReference type="PANTHER" id="PTHR45623:SF11">
    <property type="entry name" value="KISMET, ISOFORM C"/>
    <property type="match status" value="1"/>
</dbReference>
<name>A0A835Z5G9_9STRA</name>